<accession>A0A4R1B147</accession>
<evidence type="ECO:0000259" key="6">
    <source>
        <dbReference type="Pfam" id="PF13243"/>
    </source>
</evidence>
<dbReference type="GO" id="GO:0016104">
    <property type="term" value="P:triterpenoid biosynthetic process"/>
    <property type="evidence" value="ECO:0007669"/>
    <property type="project" value="InterPro"/>
</dbReference>
<evidence type="ECO:0000256" key="1">
    <source>
        <dbReference type="ARBA" id="ARBA00004999"/>
    </source>
</evidence>
<dbReference type="InterPro" id="IPR002365">
    <property type="entry name" value="Terpene_synthase_CS"/>
</dbReference>
<keyword evidence="5" id="KW-0472">Membrane</keyword>
<protein>
    <submittedName>
        <fullName evidence="8">Squalene--hopene cyclase</fullName>
        <ecNumber evidence="8">5.4.99.17</ecNumber>
    </submittedName>
</protein>
<evidence type="ECO:0000256" key="2">
    <source>
        <dbReference type="ARBA" id="ARBA00009755"/>
    </source>
</evidence>
<keyword evidence="3" id="KW-0677">Repeat</keyword>
<dbReference type="AlphaFoldDB" id="A0A4R1B147"/>
<sequence length="630" mass="71539">MKSRISAGINQLIEKLKKDQSPTGSWDYPFETGISTDCYMIILLRTLEIHDENLIIQLTERIISKQEKNGAWKLYYDEGEGNITATIEAYYALLYSGYYSKKDPLIKKARQYIVANGGLDSAHLLAKLMLAMTGQLKWPARFPLPLELILLPPTFPINFYSFSVFGRANMAPIMILANRKYQIRLENSPDLSDLYTRKMDYNRDSFHFNNTEDWRSLCATIEKGIKSLMGMPSYIHKLATEQTKQYMLARIEPDGTFLGYFSSTFLMIFALLSLGYSKKDPIIIRAVKGLKSMQCEINGLIHIQYTNASVWNTSLISYALQEAGVSPKHQMADRANNYLISQQHYKYGDWIIHNPSSSPGGWGFANNNTLHPDVDDTTASLRAITRNVLSTPAYRQSWERGVLWTLSMQNNDGGWPAFERNTNSNLVGILPIDKADFLLTDPSSADLTGRTLEFLCSYTNLSKNHKAIKEGMNWLLHNQERDGSWYGRWGICYIYGTWAAVTGLRSAAVRENHHSIKAASNWLCSIQNPDGGWGESCKSDSKQVYVPLKSSTLTHTAWAVDALIAVSNKPTKAINAGINFLLNQLHQKDWTTDYPEGQGMAGDFYIHYHSYRFIFPLLAFAHYQNKYLTH</sequence>
<dbReference type="PROSITE" id="PS01074">
    <property type="entry name" value="TERPENE_SYNTHASES"/>
    <property type="match status" value="1"/>
</dbReference>
<keyword evidence="4 8" id="KW-0413">Isomerase</keyword>
<dbReference type="InterPro" id="IPR006400">
    <property type="entry name" value="Hopene-cyclase"/>
</dbReference>
<keyword evidence="5" id="KW-1133">Transmembrane helix</keyword>
<dbReference type="InterPro" id="IPR008930">
    <property type="entry name" value="Terpenoid_cyclase/PrenylTrfase"/>
</dbReference>
<dbReference type="PANTHER" id="PTHR11764">
    <property type="entry name" value="TERPENE CYCLASE/MUTASE FAMILY MEMBER"/>
    <property type="match status" value="1"/>
</dbReference>
<dbReference type="SFLD" id="SFLDG01016">
    <property type="entry name" value="Prenyltransferase_Like_2"/>
    <property type="match status" value="1"/>
</dbReference>
<comment type="pathway">
    <text evidence="1">Secondary metabolite biosynthesis; hopanoid biosynthesis.</text>
</comment>
<dbReference type="PANTHER" id="PTHR11764:SF20">
    <property type="entry name" value="LANOSTEROL SYNTHASE"/>
    <property type="match status" value="1"/>
</dbReference>
<dbReference type="SUPFAM" id="SSF48239">
    <property type="entry name" value="Terpenoid cyclases/Protein prenyltransferases"/>
    <property type="match status" value="2"/>
</dbReference>
<keyword evidence="9" id="KW-1185">Reference proteome</keyword>
<dbReference type="Gene3D" id="1.50.10.20">
    <property type="match status" value="2"/>
</dbReference>
<feature type="domain" description="Squalene cyclase C-terminal" evidence="6">
    <location>
        <begin position="309"/>
        <end position="625"/>
    </location>
</feature>
<dbReference type="NCBIfam" id="TIGR01787">
    <property type="entry name" value="squalene_cyclas"/>
    <property type="match status" value="1"/>
</dbReference>
<evidence type="ECO:0000259" key="7">
    <source>
        <dbReference type="Pfam" id="PF13249"/>
    </source>
</evidence>
<feature type="domain" description="Squalene cyclase N-terminal" evidence="7">
    <location>
        <begin position="10"/>
        <end position="296"/>
    </location>
</feature>
<feature type="transmembrane region" description="Helical" evidence="5">
    <location>
        <begin position="257"/>
        <end position="276"/>
    </location>
</feature>
<dbReference type="NCBIfam" id="TIGR01507">
    <property type="entry name" value="hopene_cyclase"/>
    <property type="match status" value="1"/>
</dbReference>
<evidence type="ECO:0000256" key="4">
    <source>
        <dbReference type="ARBA" id="ARBA00023235"/>
    </source>
</evidence>
<name>A0A4R1B147_9BACI</name>
<dbReference type="UniPathway" id="UPA00337"/>
<evidence type="ECO:0000313" key="9">
    <source>
        <dbReference type="Proteomes" id="UP000293846"/>
    </source>
</evidence>
<evidence type="ECO:0000256" key="5">
    <source>
        <dbReference type="SAM" id="Phobius"/>
    </source>
</evidence>
<evidence type="ECO:0000313" key="8">
    <source>
        <dbReference type="EMBL" id="TCJ03485.1"/>
    </source>
</evidence>
<dbReference type="EC" id="5.4.99.17" evidence="8"/>
<gene>
    <name evidence="8" type="primary">shc</name>
    <name evidence="8" type="ORF">E0Y62_14300</name>
</gene>
<dbReference type="Pfam" id="PF13249">
    <property type="entry name" value="SQHop_cyclase_N"/>
    <property type="match status" value="1"/>
</dbReference>
<dbReference type="Pfam" id="PF13243">
    <property type="entry name" value="SQHop_cyclase_C"/>
    <property type="match status" value="1"/>
</dbReference>
<reference evidence="8 9" key="1">
    <citation type="submission" date="2019-03" db="EMBL/GenBank/DDBJ databases">
        <authorList>
            <person name="Jensen L."/>
            <person name="Storgaard J."/>
            <person name="Sulaj E."/>
            <person name="Schramm A."/>
            <person name="Marshall I.P.G."/>
        </authorList>
    </citation>
    <scope>NUCLEOTIDE SEQUENCE [LARGE SCALE GENOMIC DNA]</scope>
    <source>
        <strain evidence="8 9">2017H2G3</strain>
    </source>
</reference>
<dbReference type="EMBL" id="SJTH01000017">
    <property type="protein sequence ID" value="TCJ03485.1"/>
    <property type="molecule type" value="Genomic_DNA"/>
</dbReference>
<dbReference type="GO" id="GO:0051007">
    <property type="term" value="F:squalene-hopene cyclase activity"/>
    <property type="evidence" value="ECO:0007669"/>
    <property type="project" value="UniProtKB-EC"/>
</dbReference>
<dbReference type="GO" id="GO:0005811">
    <property type="term" value="C:lipid droplet"/>
    <property type="evidence" value="ECO:0007669"/>
    <property type="project" value="InterPro"/>
</dbReference>
<evidence type="ECO:0000256" key="3">
    <source>
        <dbReference type="ARBA" id="ARBA00022737"/>
    </source>
</evidence>
<dbReference type="Proteomes" id="UP000293846">
    <property type="component" value="Unassembled WGS sequence"/>
</dbReference>
<proteinExistence type="inferred from homology"/>
<dbReference type="InterPro" id="IPR032696">
    <property type="entry name" value="SQ_cyclase_C"/>
</dbReference>
<comment type="caution">
    <text evidence="8">The sequence shown here is derived from an EMBL/GenBank/DDBJ whole genome shotgun (WGS) entry which is preliminary data.</text>
</comment>
<keyword evidence="5" id="KW-0812">Transmembrane</keyword>
<dbReference type="STRING" id="1742358.GCA_001439605_04436"/>
<organism evidence="8 9">
    <name type="scientific">Cytobacillus praedii</name>
    <dbReference type="NCBI Taxonomy" id="1742358"/>
    <lineage>
        <taxon>Bacteria</taxon>
        <taxon>Bacillati</taxon>
        <taxon>Bacillota</taxon>
        <taxon>Bacilli</taxon>
        <taxon>Bacillales</taxon>
        <taxon>Bacillaceae</taxon>
        <taxon>Cytobacillus</taxon>
    </lineage>
</organism>
<dbReference type="InterPro" id="IPR018333">
    <property type="entry name" value="Squalene_cyclase"/>
</dbReference>
<dbReference type="InterPro" id="IPR032697">
    <property type="entry name" value="SQ_cyclase_N"/>
</dbReference>
<comment type="similarity">
    <text evidence="2">Belongs to the terpene cyclase/mutase family.</text>
</comment>
<dbReference type="OrthoDB" id="9758578at2"/>